<accession>A0A2N3MYN2</accession>
<reference evidence="2 3" key="1">
    <citation type="journal article" date="2017" name="G3 (Bethesda)">
        <title>First Draft Genome Sequence of the Pathogenic Fungus Lomentospora prolificans (Formerly Scedosporium prolificans).</title>
        <authorList>
            <person name="Luo R."/>
            <person name="Zimin A."/>
            <person name="Workman R."/>
            <person name="Fan Y."/>
            <person name="Pertea G."/>
            <person name="Grossman N."/>
            <person name="Wear M.P."/>
            <person name="Jia B."/>
            <person name="Miller H."/>
            <person name="Casadevall A."/>
            <person name="Timp W."/>
            <person name="Zhang S.X."/>
            <person name="Salzberg S.L."/>
        </authorList>
    </citation>
    <scope>NUCLEOTIDE SEQUENCE [LARGE SCALE GENOMIC DNA]</scope>
    <source>
        <strain evidence="2 3">JHH-5317</strain>
    </source>
</reference>
<keyword evidence="3" id="KW-1185">Reference proteome</keyword>
<organism evidence="2 3">
    <name type="scientific">Lomentospora prolificans</name>
    <dbReference type="NCBI Taxonomy" id="41688"/>
    <lineage>
        <taxon>Eukaryota</taxon>
        <taxon>Fungi</taxon>
        <taxon>Dikarya</taxon>
        <taxon>Ascomycota</taxon>
        <taxon>Pezizomycotina</taxon>
        <taxon>Sordariomycetes</taxon>
        <taxon>Hypocreomycetidae</taxon>
        <taxon>Microascales</taxon>
        <taxon>Microascaceae</taxon>
        <taxon>Lomentospora</taxon>
    </lineage>
</organism>
<dbReference type="EMBL" id="NLAX01001623">
    <property type="protein sequence ID" value="PKS05291.1"/>
    <property type="molecule type" value="Genomic_DNA"/>
</dbReference>
<protein>
    <submittedName>
        <fullName evidence="2">Uncharacterized protein</fullName>
    </submittedName>
</protein>
<dbReference type="Proteomes" id="UP000233524">
    <property type="component" value="Unassembled WGS sequence"/>
</dbReference>
<name>A0A2N3MYN2_9PEZI</name>
<comment type="caution">
    <text evidence="2">The sequence shown here is derived from an EMBL/GenBank/DDBJ whole genome shotgun (WGS) entry which is preliminary data.</text>
</comment>
<feature type="region of interest" description="Disordered" evidence="1">
    <location>
        <begin position="53"/>
        <end position="72"/>
    </location>
</feature>
<dbReference type="AlphaFoldDB" id="A0A2N3MYN2"/>
<dbReference type="InParanoid" id="A0A2N3MYN2"/>
<evidence type="ECO:0000313" key="3">
    <source>
        <dbReference type="Proteomes" id="UP000233524"/>
    </source>
</evidence>
<gene>
    <name evidence="2" type="ORF">jhhlp_008663</name>
</gene>
<sequence>MSAVPVAFFGLQPDLSQKIQEALEPEYDGVPTKVVHTVFDFATFERELTPLLQGDKNAAPSSGLGSNTHRSPADRKVPVIVFFAGAISPEDVGKVTEAVKRVAPGTHLVQATRDEVRQAGATGPDPAIIAKVLKQKFAQALKQ</sequence>
<evidence type="ECO:0000313" key="2">
    <source>
        <dbReference type="EMBL" id="PKS05291.1"/>
    </source>
</evidence>
<evidence type="ECO:0000256" key="1">
    <source>
        <dbReference type="SAM" id="MobiDB-lite"/>
    </source>
</evidence>
<feature type="compositionally biased region" description="Polar residues" evidence="1">
    <location>
        <begin position="59"/>
        <end position="70"/>
    </location>
</feature>
<dbReference type="VEuPathDB" id="FungiDB:jhhlp_008663"/>
<dbReference type="OrthoDB" id="3649348at2759"/>
<proteinExistence type="predicted"/>